<dbReference type="PANTHER" id="PTHR30336">
    <property type="entry name" value="INNER MEMBRANE PROTEIN, PROBABLE PERMEASE"/>
    <property type="match status" value="1"/>
</dbReference>
<dbReference type="GO" id="GO:0005886">
    <property type="term" value="C:plasma membrane"/>
    <property type="evidence" value="ECO:0007669"/>
    <property type="project" value="TreeGrafter"/>
</dbReference>
<dbReference type="InterPro" id="IPR003848">
    <property type="entry name" value="DUF218"/>
</dbReference>
<evidence type="ECO:0000256" key="1">
    <source>
        <dbReference type="SAM" id="Phobius"/>
    </source>
</evidence>
<feature type="transmembrane region" description="Helical" evidence="1">
    <location>
        <begin position="59"/>
        <end position="76"/>
    </location>
</feature>
<dbReference type="GO" id="GO:0043164">
    <property type="term" value="P:Gram-negative-bacterium-type cell wall biogenesis"/>
    <property type="evidence" value="ECO:0007669"/>
    <property type="project" value="TreeGrafter"/>
</dbReference>
<accession>A0A3B1CPD1</accession>
<evidence type="ECO:0000259" key="2">
    <source>
        <dbReference type="Pfam" id="PF02698"/>
    </source>
</evidence>
<dbReference type="InterPro" id="IPR014729">
    <property type="entry name" value="Rossmann-like_a/b/a_fold"/>
</dbReference>
<dbReference type="InterPro" id="IPR051599">
    <property type="entry name" value="Cell_Envelope_Assoc"/>
</dbReference>
<dbReference type="EMBL" id="UOGA01000315">
    <property type="protein sequence ID" value="VAX25838.1"/>
    <property type="molecule type" value="Genomic_DNA"/>
</dbReference>
<feature type="transmembrane region" description="Helical" evidence="1">
    <location>
        <begin position="20"/>
        <end position="39"/>
    </location>
</feature>
<keyword evidence="1" id="KW-0812">Transmembrane</keyword>
<dbReference type="Gene3D" id="3.40.50.620">
    <property type="entry name" value="HUPs"/>
    <property type="match status" value="1"/>
</dbReference>
<dbReference type="Pfam" id="PF02698">
    <property type="entry name" value="DUF218"/>
    <property type="match status" value="1"/>
</dbReference>
<organism evidence="3">
    <name type="scientific">hydrothermal vent metagenome</name>
    <dbReference type="NCBI Taxonomy" id="652676"/>
    <lineage>
        <taxon>unclassified sequences</taxon>
        <taxon>metagenomes</taxon>
        <taxon>ecological metagenomes</taxon>
    </lineage>
</organism>
<dbReference type="AlphaFoldDB" id="A0A3B1CPD1"/>
<protein>
    <recommendedName>
        <fullName evidence="2">DUF218 domain-containing protein</fullName>
    </recommendedName>
</protein>
<keyword evidence="1" id="KW-1133">Transmembrane helix</keyword>
<dbReference type="PANTHER" id="PTHR30336:SF4">
    <property type="entry name" value="ENVELOPE BIOGENESIS FACTOR ELYC"/>
    <property type="match status" value="1"/>
</dbReference>
<evidence type="ECO:0000313" key="3">
    <source>
        <dbReference type="EMBL" id="VAX25838.1"/>
    </source>
</evidence>
<feature type="domain" description="DUF218" evidence="2">
    <location>
        <begin position="56"/>
        <end position="190"/>
    </location>
</feature>
<sequence>MSGKSTGILTRTYRFARALFAMLGVLFFIMIVSAATGYYGHGTRWLASAEYSPDCDYILLLPAGAIPSPTMLMRAYKAASEWKKNPSAKIIISHLTKPPLAKSTIWSIRNELVFRGVDAKAILLEKKATNTGEHAKFIKEAGFGDPEKDKYLIVTSPTHIKRSVMAFKAAGFKHVYAAGAVGKATREYLGGGRFIRYNVWYSLMHEIAMIREFVAIGFYILTGRA</sequence>
<reference evidence="3" key="1">
    <citation type="submission" date="2018-06" db="EMBL/GenBank/DDBJ databases">
        <authorList>
            <person name="Zhirakovskaya E."/>
        </authorList>
    </citation>
    <scope>NUCLEOTIDE SEQUENCE</scope>
</reference>
<gene>
    <name evidence="3" type="ORF">MNBD_NITROSPINAE04-759</name>
</gene>
<keyword evidence="1" id="KW-0472">Membrane</keyword>
<dbReference type="GO" id="GO:0000270">
    <property type="term" value="P:peptidoglycan metabolic process"/>
    <property type="evidence" value="ECO:0007669"/>
    <property type="project" value="TreeGrafter"/>
</dbReference>
<dbReference type="CDD" id="cd06259">
    <property type="entry name" value="YdcF-like"/>
    <property type="match status" value="1"/>
</dbReference>
<proteinExistence type="predicted"/>
<name>A0A3B1CPD1_9ZZZZ</name>